<evidence type="ECO:0000259" key="7">
    <source>
        <dbReference type="Pfam" id="PF08190"/>
    </source>
</evidence>
<dbReference type="CDD" id="cd06464">
    <property type="entry name" value="ACD_sHsps-like"/>
    <property type="match status" value="1"/>
</dbReference>
<protein>
    <recommendedName>
        <fullName evidence="5">PIH1 domain-containing protein 1</fullName>
    </recommendedName>
</protein>
<dbReference type="AlphaFoldDB" id="A0A2J7ZS19"/>
<dbReference type="GO" id="GO:0005524">
    <property type="term" value="F:ATP binding"/>
    <property type="evidence" value="ECO:0007669"/>
    <property type="project" value="InterPro"/>
</dbReference>
<dbReference type="InterPro" id="IPR041442">
    <property type="entry name" value="PIH1D1/2/3_CS-like"/>
</dbReference>
<dbReference type="GO" id="GO:0016020">
    <property type="term" value="C:membrane"/>
    <property type="evidence" value="ECO:0007669"/>
    <property type="project" value="InterPro"/>
</dbReference>
<dbReference type="Proteomes" id="UP000236333">
    <property type="component" value="Unassembled WGS sequence"/>
</dbReference>
<feature type="region of interest" description="Disordered" evidence="6">
    <location>
        <begin position="1"/>
        <end position="22"/>
    </location>
</feature>
<keyword evidence="4" id="KW-0472">Membrane</keyword>
<reference evidence="9 10" key="1">
    <citation type="journal article" date="2017" name="Mol. Biol. Evol.">
        <title>The 4-celled Tetrabaena socialis nuclear genome reveals the essential components for genetic control of cell number at the origin of multicellularity in the volvocine lineage.</title>
        <authorList>
            <person name="Featherston J."/>
            <person name="Arakaki Y."/>
            <person name="Hanschen E.R."/>
            <person name="Ferris P.J."/>
            <person name="Michod R.E."/>
            <person name="Olson B.J.S.C."/>
            <person name="Nozaki H."/>
            <person name="Durand P.M."/>
        </authorList>
    </citation>
    <scope>NUCLEOTIDE SEQUENCE [LARGE SCALE GENOMIC DNA]</scope>
    <source>
        <strain evidence="9 10">NIES-571</strain>
    </source>
</reference>
<keyword evidence="10" id="KW-1185">Reference proteome</keyword>
<sequence length="521" mass="54759">MTTAAAPAAPPPETLEKSLKDLNLSNDEMDKLGKAFKDPEFLRLFEEYAKEVSDPKVKAETDLYLRQIEAQGRAEEVYGKGVQLVTPVAGFVLKSKVMSATPAQPQLAGAGAGAGVGVGPGGVAKEEQLPVGQKVFINICTSEKVERYSLKDATDPKTGRNGKHLSVPMSTGPKRVGTDKQGQPASVYDIVLHPESVKFGESNRQAMNTVAEMVQRGGVGRGGFDDIMPFWIFLWAAPLELAMVLLMVSLELDFLSALAGVATSLAMIPLQSALVRYIGGLRRNTARCTDERVRLAGEVVEGALAMKMMSWEVYVPGRYHLAVPLPYGIDEAKSKAKFDKARRQLEITLPVLPPPPPPPQRPIEAARGLVEEVGPEAVGPVSEAGPVGSELEAVEEVGPGVSRAGAGCTEAEHEGETAGEGGSQREGAEEAVGADAGDVGASAAAAEAAAGGQLTENERRWREVHAAQHVADAAAASTQEEEPAEVPAAPAAAEVQAGAGAGAPAVLLRPRLRHELAMELD</sequence>
<dbReference type="GO" id="GO:0005737">
    <property type="term" value="C:cytoplasm"/>
    <property type="evidence" value="ECO:0007669"/>
    <property type="project" value="TreeGrafter"/>
</dbReference>
<evidence type="ECO:0000256" key="1">
    <source>
        <dbReference type="ARBA" id="ARBA00008511"/>
    </source>
</evidence>
<organism evidence="9 10">
    <name type="scientific">Tetrabaena socialis</name>
    <dbReference type="NCBI Taxonomy" id="47790"/>
    <lineage>
        <taxon>Eukaryota</taxon>
        <taxon>Viridiplantae</taxon>
        <taxon>Chlorophyta</taxon>
        <taxon>core chlorophytes</taxon>
        <taxon>Chlorophyceae</taxon>
        <taxon>CS clade</taxon>
        <taxon>Chlamydomonadales</taxon>
        <taxon>Tetrabaenaceae</taxon>
        <taxon>Tetrabaena</taxon>
    </lineage>
</organism>
<dbReference type="Pfam" id="PF18201">
    <property type="entry name" value="PIH1_CS"/>
    <property type="match status" value="1"/>
</dbReference>
<dbReference type="OrthoDB" id="546764at2759"/>
<comment type="similarity">
    <text evidence="1">Belongs to the PIH1 family.</text>
</comment>
<feature type="compositionally biased region" description="Low complexity" evidence="6">
    <location>
        <begin position="485"/>
        <end position="495"/>
    </location>
</feature>
<evidence type="ECO:0000256" key="5">
    <source>
        <dbReference type="ARBA" id="ARBA00040540"/>
    </source>
</evidence>
<keyword evidence="3" id="KW-1133">Transmembrane helix</keyword>
<feature type="region of interest" description="Disordered" evidence="6">
    <location>
        <begin position="468"/>
        <end position="495"/>
    </location>
</feature>
<evidence type="ECO:0000256" key="2">
    <source>
        <dbReference type="ARBA" id="ARBA00022692"/>
    </source>
</evidence>
<accession>A0A2J7ZS19</accession>
<feature type="domain" description="PIH1 N-terminal" evidence="7">
    <location>
        <begin position="132"/>
        <end position="215"/>
    </location>
</feature>
<feature type="domain" description="PIH1D1/2/3 CS-like" evidence="8">
    <location>
        <begin position="317"/>
        <end position="352"/>
    </location>
</feature>
<dbReference type="EMBL" id="PGGS01000558">
    <property type="protein sequence ID" value="PNH03030.1"/>
    <property type="molecule type" value="Genomic_DNA"/>
</dbReference>
<dbReference type="InterPro" id="IPR036640">
    <property type="entry name" value="ABC1_TM_sf"/>
</dbReference>
<keyword evidence="2" id="KW-0812">Transmembrane</keyword>
<evidence type="ECO:0000313" key="10">
    <source>
        <dbReference type="Proteomes" id="UP000236333"/>
    </source>
</evidence>
<name>A0A2J7ZS19_9CHLO</name>
<evidence type="ECO:0000256" key="3">
    <source>
        <dbReference type="ARBA" id="ARBA00022989"/>
    </source>
</evidence>
<dbReference type="PANTHER" id="PTHR22997">
    <property type="entry name" value="PIH1 DOMAIN-CONTAINING PROTEIN 1"/>
    <property type="match status" value="1"/>
</dbReference>
<dbReference type="Gene3D" id="1.20.1560.10">
    <property type="entry name" value="ABC transporter type 1, transmembrane domain"/>
    <property type="match status" value="1"/>
</dbReference>
<evidence type="ECO:0000256" key="6">
    <source>
        <dbReference type="SAM" id="MobiDB-lite"/>
    </source>
</evidence>
<dbReference type="Pfam" id="PF08190">
    <property type="entry name" value="PIH1"/>
    <property type="match status" value="1"/>
</dbReference>
<gene>
    <name evidence="9" type="ORF">TSOC_010921</name>
</gene>
<dbReference type="InterPro" id="IPR050734">
    <property type="entry name" value="PIH1/Kintoun_subfamily"/>
</dbReference>
<dbReference type="InterPro" id="IPR012981">
    <property type="entry name" value="PIH1_N"/>
</dbReference>
<evidence type="ECO:0000256" key="4">
    <source>
        <dbReference type="ARBA" id="ARBA00023136"/>
    </source>
</evidence>
<evidence type="ECO:0000313" key="9">
    <source>
        <dbReference type="EMBL" id="PNH03030.1"/>
    </source>
</evidence>
<evidence type="ECO:0000259" key="8">
    <source>
        <dbReference type="Pfam" id="PF18201"/>
    </source>
</evidence>
<comment type="caution">
    <text evidence="9">The sequence shown here is derived from an EMBL/GenBank/DDBJ whole genome shotgun (WGS) entry which is preliminary data.</text>
</comment>
<proteinExistence type="inferred from homology"/>
<feature type="region of interest" description="Disordered" evidence="6">
    <location>
        <begin position="153"/>
        <end position="181"/>
    </location>
</feature>
<dbReference type="PANTHER" id="PTHR22997:SF0">
    <property type="entry name" value="PIH1 DOMAIN-CONTAINING PROTEIN 1"/>
    <property type="match status" value="1"/>
</dbReference>
<feature type="region of interest" description="Disordered" evidence="6">
    <location>
        <begin position="396"/>
        <end position="434"/>
    </location>
</feature>